<proteinExistence type="predicted"/>
<name>X6P967_RETFI</name>
<comment type="caution">
    <text evidence="3">The sequence shown here is derived from an EMBL/GenBank/DDBJ whole genome shotgun (WGS) entry which is preliminary data.</text>
</comment>
<feature type="region of interest" description="Disordered" evidence="1">
    <location>
        <begin position="82"/>
        <end position="109"/>
    </location>
</feature>
<dbReference type="InterPro" id="IPR059093">
    <property type="entry name" value="HA_Alsin"/>
</dbReference>
<dbReference type="EMBL" id="ASPP01002332">
    <property type="protein sequence ID" value="ETO34726.1"/>
    <property type="molecule type" value="Genomic_DNA"/>
</dbReference>
<organism evidence="3 4">
    <name type="scientific">Reticulomyxa filosa</name>
    <dbReference type="NCBI Taxonomy" id="46433"/>
    <lineage>
        <taxon>Eukaryota</taxon>
        <taxon>Sar</taxon>
        <taxon>Rhizaria</taxon>
        <taxon>Retaria</taxon>
        <taxon>Foraminifera</taxon>
        <taxon>Monothalamids</taxon>
        <taxon>Reticulomyxidae</taxon>
        <taxon>Reticulomyxa</taxon>
    </lineage>
</organism>
<feature type="domain" description="Alsin helical array" evidence="2">
    <location>
        <begin position="9"/>
        <end position="119"/>
    </location>
</feature>
<evidence type="ECO:0000256" key="1">
    <source>
        <dbReference type="SAM" id="MobiDB-lite"/>
    </source>
</evidence>
<evidence type="ECO:0000313" key="3">
    <source>
        <dbReference type="EMBL" id="ETO34726.1"/>
    </source>
</evidence>
<keyword evidence="4" id="KW-1185">Reference proteome</keyword>
<protein>
    <recommendedName>
        <fullName evidence="2">Alsin helical array domain-containing protein</fullName>
    </recommendedName>
</protein>
<accession>X6P967</accession>
<evidence type="ECO:0000313" key="4">
    <source>
        <dbReference type="Proteomes" id="UP000023152"/>
    </source>
</evidence>
<dbReference type="Proteomes" id="UP000023152">
    <property type="component" value="Unassembled WGS sequence"/>
</dbReference>
<dbReference type="Pfam" id="PF26202">
    <property type="entry name" value="HA_Alsin"/>
    <property type="match status" value="1"/>
</dbReference>
<sequence length="143" mass="17025">MPQKTEHLQNFLLHFKDQNLCCNHCNKQILSFLKYFNKSNLVTLTRWICISITKKKKRNKDKENEKTAFKAENKWKSLLMTKTQEKHKLQKSRKTHLSDRRKTKLNLDKRSPESIRIVDNYSYLVSVHGANKHNNALTKEKAK</sequence>
<reference evidence="3 4" key="1">
    <citation type="journal article" date="2013" name="Curr. Biol.">
        <title>The Genome of the Foraminiferan Reticulomyxa filosa.</title>
        <authorList>
            <person name="Glockner G."/>
            <person name="Hulsmann N."/>
            <person name="Schleicher M."/>
            <person name="Noegel A.A."/>
            <person name="Eichinger L."/>
            <person name="Gallinger C."/>
            <person name="Pawlowski J."/>
            <person name="Sierra R."/>
            <person name="Euteneuer U."/>
            <person name="Pillet L."/>
            <person name="Moustafa A."/>
            <person name="Platzer M."/>
            <person name="Groth M."/>
            <person name="Szafranski K."/>
            <person name="Schliwa M."/>
        </authorList>
    </citation>
    <scope>NUCLEOTIDE SEQUENCE [LARGE SCALE GENOMIC DNA]</scope>
</reference>
<dbReference type="AlphaFoldDB" id="X6P967"/>
<feature type="compositionally biased region" description="Basic and acidic residues" evidence="1">
    <location>
        <begin position="96"/>
        <end position="109"/>
    </location>
</feature>
<gene>
    <name evidence="3" type="ORF">RFI_02372</name>
</gene>
<evidence type="ECO:0000259" key="2">
    <source>
        <dbReference type="Pfam" id="PF26202"/>
    </source>
</evidence>